<evidence type="ECO:0000313" key="3">
    <source>
        <dbReference type="Proteomes" id="UP000319700"/>
    </source>
</evidence>
<dbReference type="GO" id="GO:0016747">
    <property type="term" value="F:acyltransferase activity, transferring groups other than amino-acyl groups"/>
    <property type="evidence" value="ECO:0007669"/>
    <property type="project" value="InterPro"/>
</dbReference>
<dbReference type="SUPFAM" id="SSF55729">
    <property type="entry name" value="Acyl-CoA N-acyltransferases (Nat)"/>
    <property type="match status" value="1"/>
</dbReference>
<dbReference type="RefSeq" id="WP_140504109.1">
    <property type="nucleotide sequence ID" value="NZ_RCZH01000002.1"/>
</dbReference>
<dbReference type="PROSITE" id="PS51186">
    <property type="entry name" value="GNAT"/>
    <property type="match status" value="1"/>
</dbReference>
<evidence type="ECO:0000313" key="2">
    <source>
        <dbReference type="EMBL" id="TPG44701.1"/>
    </source>
</evidence>
<dbReference type="AlphaFoldDB" id="A0A502F6S3"/>
<dbReference type="EMBL" id="RCZH01000002">
    <property type="protein sequence ID" value="TPG44701.1"/>
    <property type="molecule type" value="Genomic_DNA"/>
</dbReference>
<gene>
    <name evidence="2" type="ORF">EAH81_04315</name>
</gene>
<keyword evidence="2" id="KW-0808">Transferase</keyword>
<dbReference type="InterPro" id="IPR016181">
    <property type="entry name" value="Acyl_CoA_acyltransferase"/>
</dbReference>
<dbReference type="InterPro" id="IPR000182">
    <property type="entry name" value="GNAT_dom"/>
</dbReference>
<protein>
    <submittedName>
        <fullName evidence="2">N-acetyltransferase</fullName>
    </submittedName>
</protein>
<sequence>MKIVQKEVLSLEEKDSLMQLWNNEYPARLHLKTIDDFESYLNGISNTKHYLLLDDSNKINGWAFTFLREGEDWFAIILDSQIQGKGNGSLLINEIKKNNSSLNGWVTDHENEMKQNNEIYKSPMVFYLKNGFTILAETRLENEKMSAVKINWKR</sequence>
<feature type="domain" description="N-acetyltransferase" evidence="1">
    <location>
        <begin position="1"/>
        <end position="154"/>
    </location>
</feature>
<reference evidence="2 3" key="1">
    <citation type="journal article" date="2019" name="Environ. Microbiol.">
        <title>Species interactions and distinct microbial communities in high Arctic permafrost affected cryosols are associated with the CH4 and CO2 gas fluxes.</title>
        <authorList>
            <person name="Altshuler I."/>
            <person name="Hamel J."/>
            <person name="Turney S."/>
            <person name="Magnuson E."/>
            <person name="Levesque R."/>
            <person name="Greer C."/>
            <person name="Whyte L.G."/>
        </authorList>
    </citation>
    <scope>NUCLEOTIDE SEQUENCE [LARGE SCALE GENOMIC DNA]</scope>
    <source>
        <strain evidence="2 3">42</strain>
    </source>
</reference>
<evidence type="ECO:0000259" key="1">
    <source>
        <dbReference type="PROSITE" id="PS51186"/>
    </source>
</evidence>
<comment type="caution">
    <text evidence="2">The sequence shown here is derived from an EMBL/GenBank/DDBJ whole genome shotgun (WGS) entry which is preliminary data.</text>
</comment>
<organism evidence="2 3">
    <name type="scientific">Flavobacterium pectinovorum</name>
    <dbReference type="NCBI Taxonomy" id="29533"/>
    <lineage>
        <taxon>Bacteria</taxon>
        <taxon>Pseudomonadati</taxon>
        <taxon>Bacteroidota</taxon>
        <taxon>Flavobacteriia</taxon>
        <taxon>Flavobacteriales</taxon>
        <taxon>Flavobacteriaceae</taxon>
        <taxon>Flavobacterium</taxon>
    </lineage>
</organism>
<dbReference type="OrthoDB" id="1073140at2"/>
<accession>A0A502F6S3</accession>
<keyword evidence="3" id="KW-1185">Reference proteome</keyword>
<name>A0A502F6S3_9FLAO</name>
<dbReference type="Proteomes" id="UP000319700">
    <property type="component" value="Unassembled WGS sequence"/>
</dbReference>
<proteinExistence type="predicted"/>
<dbReference type="STRING" id="29533.SAMN05444387_1535"/>
<dbReference type="Gene3D" id="3.40.630.30">
    <property type="match status" value="1"/>
</dbReference>